<dbReference type="Pfam" id="PF08669">
    <property type="entry name" value="GCV_T_C"/>
    <property type="match status" value="1"/>
</dbReference>
<protein>
    <submittedName>
        <fullName evidence="4">tRNA-modifying protein YgfZ</fullName>
    </submittedName>
</protein>
<name>A0A6J4TC99_9ACTN</name>
<dbReference type="InterPro" id="IPR029043">
    <property type="entry name" value="GcvT/YgfZ_C"/>
</dbReference>
<dbReference type="InterPro" id="IPR006222">
    <property type="entry name" value="GCVT_N"/>
</dbReference>
<sequence>MAVTDSIASEYATLTEACGLVDRSERGKLALTGAGAAEFLNGQVTNDVLTIEPGTGAYAAFLTNKGKMLGDLRILNTGEELLLDTERVALQALFDMIRRYKVGYDVELHKRTVQSGLFSLIGPDARSIAGAEGLPTEEHAHRFATVGGRPVRLIATDAGVDVLCDAEDADTVAGALFEAGAVAVDEAAADLVRVERGRPRYGVDLDETTIPQEAGLNERAVSFTKGCYVGQETVARLFYKGKPNRHLRGLVLSAPVPSGEELRVGEKVVGKVGTAVVSPARGPLALALVRREAPVGSTVHVGDGGVSATVVELPFA</sequence>
<dbReference type="PIRSF" id="PIRSF006487">
    <property type="entry name" value="GcvT"/>
    <property type="match status" value="1"/>
</dbReference>
<dbReference type="InterPro" id="IPR013977">
    <property type="entry name" value="GcvT_C"/>
</dbReference>
<feature type="domain" description="Aminomethyltransferase C-terminal" evidence="3">
    <location>
        <begin position="245"/>
        <end position="315"/>
    </location>
</feature>
<accession>A0A6J4TC99</accession>
<gene>
    <name evidence="4" type="ORF">AVDCRST_MAG85-2821</name>
</gene>
<dbReference type="PANTHER" id="PTHR22602">
    <property type="entry name" value="TRANSFERASE CAF17, MITOCHONDRIAL-RELATED"/>
    <property type="match status" value="1"/>
</dbReference>
<proteinExistence type="predicted"/>
<organism evidence="4">
    <name type="scientific">uncultured Solirubrobacteraceae bacterium</name>
    <dbReference type="NCBI Taxonomy" id="1162706"/>
    <lineage>
        <taxon>Bacteria</taxon>
        <taxon>Bacillati</taxon>
        <taxon>Actinomycetota</taxon>
        <taxon>Thermoleophilia</taxon>
        <taxon>Solirubrobacterales</taxon>
        <taxon>Solirubrobacteraceae</taxon>
        <taxon>environmental samples</taxon>
    </lineage>
</organism>
<evidence type="ECO:0000259" key="2">
    <source>
        <dbReference type="Pfam" id="PF01571"/>
    </source>
</evidence>
<dbReference type="NCBIfam" id="TIGR03317">
    <property type="entry name" value="ygfZ_signature"/>
    <property type="match status" value="1"/>
</dbReference>
<keyword evidence="1" id="KW-0809">Transit peptide</keyword>
<dbReference type="InterPro" id="IPR017703">
    <property type="entry name" value="YgfZ/GCV_T_CS"/>
</dbReference>
<dbReference type="PANTHER" id="PTHR22602:SF0">
    <property type="entry name" value="TRANSFERASE CAF17, MITOCHONDRIAL-RELATED"/>
    <property type="match status" value="1"/>
</dbReference>
<evidence type="ECO:0000313" key="4">
    <source>
        <dbReference type="EMBL" id="CAA9519617.1"/>
    </source>
</evidence>
<reference evidence="4" key="1">
    <citation type="submission" date="2020-02" db="EMBL/GenBank/DDBJ databases">
        <authorList>
            <person name="Meier V. D."/>
        </authorList>
    </citation>
    <scope>NUCLEOTIDE SEQUENCE</scope>
    <source>
        <strain evidence="4">AVDCRST_MAG85</strain>
    </source>
</reference>
<dbReference type="Gene3D" id="3.30.1360.120">
    <property type="entry name" value="Probable tRNA modification gtpase trme, domain 1"/>
    <property type="match status" value="1"/>
</dbReference>
<evidence type="ECO:0000259" key="3">
    <source>
        <dbReference type="Pfam" id="PF08669"/>
    </source>
</evidence>
<feature type="domain" description="GCVT N-terminal" evidence="2">
    <location>
        <begin position="4"/>
        <end position="224"/>
    </location>
</feature>
<dbReference type="SUPFAM" id="SSF101790">
    <property type="entry name" value="Aminomethyltransferase beta-barrel domain"/>
    <property type="match status" value="1"/>
</dbReference>
<dbReference type="SUPFAM" id="SSF103025">
    <property type="entry name" value="Folate-binding domain"/>
    <property type="match status" value="1"/>
</dbReference>
<dbReference type="InterPro" id="IPR027266">
    <property type="entry name" value="TrmE/GcvT-like"/>
</dbReference>
<dbReference type="AlphaFoldDB" id="A0A6J4TC99"/>
<dbReference type="GO" id="GO:0016226">
    <property type="term" value="P:iron-sulfur cluster assembly"/>
    <property type="evidence" value="ECO:0007669"/>
    <property type="project" value="TreeGrafter"/>
</dbReference>
<dbReference type="Pfam" id="PF01571">
    <property type="entry name" value="GCV_T"/>
    <property type="match status" value="1"/>
</dbReference>
<dbReference type="InterPro" id="IPR045179">
    <property type="entry name" value="YgfZ/GcvT"/>
</dbReference>
<dbReference type="EMBL" id="CADCVT010000310">
    <property type="protein sequence ID" value="CAA9519617.1"/>
    <property type="molecule type" value="Genomic_DNA"/>
</dbReference>
<evidence type="ECO:0000256" key="1">
    <source>
        <dbReference type="ARBA" id="ARBA00022946"/>
    </source>
</evidence>